<feature type="transmembrane region" description="Helical" evidence="2">
    <location>
        <begin position="12"/>
        <end position="33"/>
    </location>
</feature>
<organism evidence="3 4">
    <name type="scientific">Nonomuraea composti</name>
    <dbReference type="NCBI Taxonomy" id="2720023"/>
    <lineage>
        <taxon>Bacteria</taxon>
        <taxon>Bacillati</taxon>
        <taxon>Actinomycetota</taxon>
        <taxon>Actinomycetes</taxon>
        <taxon>Streptosporangiales</taxon>
        <taxon>Streptosporangiaceae</taxon>
        <taxon>Nonomuraea</taxon>
    </lineage>
</organism>
<proteinExistence type="predicted"/>
<evidence type="ECO:0000313" key="3">
    <source>
        <dbReference type="EMBL" id="NJP94537.1"/>
    </source>
</evidence>
<dbReference type="EMBL" id="JAATEP010000030">
    <property type="protein sequence ID" value="NJP94537.1"/>
    <property type="molecule type" value="Genomic_DNA"/>
</dbReference>
<dbReference type="RefSeq" id="WP_168015473.1">
    <property type="nucleotide sequence ID" value="NZ_JAATEP010000030.1"/>
</dbReference>
<sequence>MTGPWGTAPRRSIAFTGVMGLVLLSLLVVGASWTSGTGFGPPSGTAYEQVWSLGDPGAEPAGLPPQATSVREHHVLSLWPPLRGERQAEAAQPALLPSPGHDEAALRDPQQLAHLPTGSRSPPLI</sequence>
<feature type="compositionally biased region" description="Low complexity" evidence="1">
    <location>
        <begin position="36"/>
        <end position="45"/>
    </location>
</feature>
<keyword evidence="2" id="KW-0472">Membrane</keyword>
<protein>
    <submittedName>
        <fullName evidence="3">Uncharacterized protein</fullName>
    </submittedName>
</protein>
<evidence type="ECO:0000256" key="1">
    <source>
        <dbReference type="SAM" id="MobiDB-lite"/>
    </source>
</evidence>
<keyword evidence="2" id="KW-0812">Transmembrane</keyword>
<evidence type="ECO:0000256" key="2">
    <source>
        <dbReference type="SAM" id="Phobius"/>
    </source>
</evidence>
<comment type="caution">
    <text evidence="3">The sequence shown here is derived from an EMBL/GenBank/DDBJ whole genome shotgun (WGS) entry which is preliminary data.</text>
</comment>
<name>A0ABX1BDF4_9ACTN</name>
<reference evidence="3 4" key="1">
    <citation type="submission" date="2020-03" db="EMBL/GenBank/DDBJ databases">
        <title>WGS of actinomycetes isolated from Thailand.</title>
        <authorList>
            <person name="Thawai C."/>
        </authorList>
    </citation>
    <scope>NUCLEOTIDE SEQUENCE [LARGE SCALE GENOMIC DNA]</scope>
    <source>
        <strain evidence="3 4">FMUSA5-5</strain>
    </source>
</reference>
<keyword evidence="2" id="KW-1133">Transmembrane helix</keyword>
<gene>
    <name evidence="3" type="ORF">HCN51_34705</name>
</gene>
<keyword evidence="4" id="KW-1185">Reference proteome</keyword>
<evidence type="ECO:0000313" key="4">
    <source>
        <dbReference type="Proteomes" id="UP000696294"/>
    </source>
</evidence>
<accession>A0ABX1BDF4</accession>
<feature type="region of interest" description="Disordered" evidence="1">
    <location>
        <begin position="36"/>
        <end position="69"/>
    </location>
</feature>
<dbReference type="Proteomes" id="UP000696294">
    <property type="component" value="Unassembled WGS sequence"/>
</dbReference>
<feature type="region of interest" description="Disordered" evidence="1">
    <location>
        <begin position="82"/>
        <end position="125"/>
    </location>
</feature>